<dbReference type="InterPro" id="IPR011013">
    <property type="entry name" value="Gal_mutarotase_sf_dom"/>
</dbReference>
<dbReference type="SUPFAM" id="SSF74650">
    <property type="entry name" value="Galactose mutarotase-like"/>
    <property type="match status" value="1"/>
</dbReference>
<dbReference type="CDD" id="cd10317">
    <property type="entry name" value="RGL4_C"/>
    <property type="match status" value="1"/>
</dbReference>
<dbReference type="Proteomes" id="UP000505355">
    <property type="component" value="Chromosome"/>
</dbReference>
<evidence type="ECO:0000256" key="4">
    <source>
        <dbReference type="ARBA" id="ARBA00010418"/>
    </source>
</evidence>
<evidence type="ECO:0000256" key="2">
    <source>
        <dbReference type="ARBA" id="ARBA00001913"/>
    </source>
</evidence>
<dbReference type="GO" id="GO:0030246">
    <property type="term" value="F:carbohydrate binding"/>
    <property type="evidence" value="ECO:0007669"/>
    <property type="project" value="InterPro"/>
</dbReference>
<comment type="catalytic activity">
    <reaction evidence="1">
        <text>Endotype eliminative cleavage of L-alpha-rhamnopyranosyl-(1-&gt;4)-alpha-D-galactopyranosyluronic acid bonds of rhamnogalacturonan I domains in ramified hairy regions of pectin leaving L-rhamnopyranose at the reducing end and 4-deoxy-4,5-unsaturated D-galactopyranosyluronic acid at the non-reducing end.</text>
        <dbReference type="EC" id="4.2.2.23"/>
    </reaction>
</comment>
<dbReference type="PANTHER" id="PTHR32018:SF1">
    <property type="entry name" value="RHAMNOGALACTURONAN ENDOLYASE"/>
    <property type="match status" value="1"/>
</dbReference>
<evidence type="ECO:0000256" key="9">
    <source>
        <dbReference type="ARBA" id="ARBA00022837"/>
    </source>
</evidence>
<evidence type="ECO:0000256" key="3">
    <source>
        <dbReference type="ARBA" id="ARBA00004613"/>
    </source>
</evidence>
<dbReference type="InterPro" id="IPR013784">
    <property type="entry name" value="Carb-bd-like_fold"/>
</dbReference>
<dbReference type="EMBL" id="CP054139">
    <property type="protein sequence ID" value="QKJ33047.1"/>
    <property type="molecule type" value="Genomic_DNA"/>
</dbReference>
<feature type="compositionally biased region" description="Pro residues" evidence="11">
    <location>
        <begin position="409"/>
        <end position="420"/>
    </location>
</feature>
<dbReference type="KEGG" id="mmab:HQ865_02100"/>
<dbReference type="EC" id="4.2.2.23" evidence="6"/>
<feature type="region of interest" description="Disordered" evidence="11">
    <location>
        <begin position="387"/>
        <end position="446"/>
    </location>
</feature>
<evidence type="ECO:0000256" key="10">
    <source>
        <dbReference type="ARBA" id="ARBA00023239"/>
    </source>
</evidence>
<dbReference type="GO" id="GO:0102210">
    <property type="term" value="F:rhamnogalacturonan endolyase activity"/>
    <property type="evidence" value="ECO:0007669"/>
    <property type="project" value="UniProtKB-EC"/>
</dbReference>
<comment type="subcellular location">
    <subcellularLocation>
        <location evidence="3">Secreted</location>
    </subcellularLocation>
</comment>
<reference evidence="14 15" key="1">
    <citation type="submission" date="2020-05" db="EMBL/GenBank/DDBJ databases">
        <title>Mucilaginibacter mali sp. nov.</title>
        <authorList>
            <person name="Kim H.S."/>
            <person name="Lee K.C."/>
            <person name="Suh M.K."/>
            <person name="Kim J.-S."/>
            <person name="Han K.-I."/>
            <person name="Eom M.K."/>
            <person name="Shin Y.K."/>
            <person name="Lee J.-S."/>
        </authorList>
    </citation>
    <scope>NUCLEOTIDE SEQUENCE [LARGE SCALE GENOMIC DNA]</scope>
    <source>
        <strain evidence="14 15">G2-14</strain>
    </source>
</reference>
<proteinExistence type="inferred from homology"/>
<dbReference type="Gene3D" id="2.60.120.260">
    <property type="entry name" value="Galactose-binding domain-like"/>
    <property type="match status" value="1"/>
</dbReference>
<dbReference type="Pfam" id="PF06045">
    <property type="entry name" value="Rhamnogal_lyase"/>
    <property type="match status" value="1"/>
</dbReference>
<dbReference type="SUPFAM" id="SSF49785">
    <property type="entry name" value="Galactose-binding domain-like"/>
    <property type="match status" value="1"/>
</dbReference>
<evidence type="ECO:0000313" key="14">
    <source>
        <dbReference type="EMBL" id="QKJ33047.1"/>
    </source>
</evidence>
<evidence type="ECO:0000256" key="8">
    <source>
        <dbReference type="ARBA" id="ARBA00022729"/>
    </source>
</evidence>
<dbReference type="InterPro" id="IPR010325">
    <property type="entry name" value="Rhamnogal_lyase"/>
</dbReference>
<protein>
    <recommendedName>
        <fullName evidence="6">rhamnogalacturonan endolyase</fullName>
        <ecNumber evidence="6">4.2.2.23</ecNumber>
    </recommendedName>
</protein>
<keyword evidence="8" id="KW-0732">Signal</keyword>
<organism evidence="14 15">
    <name type="scientific">Mucilaginibacter mali</name>
    <dbReference type="NCBI Taxonomy" id="2740462"/>
    <lineage>
        <taxon>Bacteria</taxon>
        <taxon>Pseudomonadati</taxon>
        <taxon>Bacteroidota</taxon>
        <taxon>Sphingobacteriia</taxon>
        <taxon>Sphingobacteriales</taxon>
        <taxon>Sphingobacteriaceae</taxon>
        <taxon>Mucilaginibacter</taxon>
    </lineage>
</organism>
<dbReference type="SUPFAM" id="SSF49452">
    <property type="entry name" value="Starch-binding domain-like"/>
    <property type="match status" value="1"/>
</dbReference>
<evidence type="ECO:0000256" key="1">
    <source>
        <dbReference type="ARBA" id="ARBA00001324"/>
    </source>
</evidence>
<evidence type="ECO:0000259" key="13">
    <source>
        <dbReference type="Pfam" id="PF14686"/>
    </source>
</evidence>
<gene>
    <name evidence="14" type="ORF">HQ865_02100</name>
</gene>
<dbReference type="GO" id="GO:0005576">
    <property type="term" value="C:extracellular region"/>
    <property type="evidence" value="ECO:0007669"/>
    <property type="project" value="UniProtKB-SubCell"/>
</dbReference>
<evidence type="ECO:0000256" key="6">
    <source>
        <dbReference type="ARBA" id="ARBA00012437"/>
    </source>
</evidence>
<dbReference type="InterPro" id="IPR051850">
    <property type="entry name" value="Polysacch_Lyase_4"/>
</dbReference>
<evidence type="ECO:0000256" key="5">
    <source>
        <dbReference type="ARBA" id="ARBA00011245"/>
    </source>
</evidence>
<dbReference type="AlphaFoldDB" id="A0A7D4Q7H9"/>
<evidence type="ECO:0000313" key="15">
    <source>
        <dbReference type="Proteomes" id="UP000505355"/>
    </source>
</evidence>
<dbReference type="InterPro" id="IPR029413">
    <property type="entry name" value="RG-lyase_II"/>
</dbReference>
<dbReference type="Pfam" id="PF14686">
    <property type="entry name" value="fn3_3"/>
    <property type="match status" value="1"/>
</dbReference>
<evidence type="ECO:0000256" key="11">
    <source>
        <dbReference type="SAM" id="MobiDB-lite"/>
    </source>
</evidence>
<feature type="domain" description="Rhamnogalacturonan lyase" evidence="13">
    <location>
        <begin position="445"/>
        <end position="516"/>
    </location>
</feature>
<dbReference type="PANTHER" id="PTHR32018">
    <property type="entry name" value="RHAMNOGALACTURONATE LYASE FAMILY PROTEIN"/>
    <property type="match status" value="1"/>
</dbReference>
<evidence type="ECO:0000259" key="12">
    <source>
        <dbReference type="Pfam" id="PF14683"/>
    </source>
</evidence>
<dbReference type="InterPro" id="IPR008979">
    <property type="entry name" value="Galactose-bd-like_sf"/>
</dbReference>
<comment type="similarity">
    <text evidence="4">Belongs to the polysaccharide lyase 4 family.</text>
</comment>
<keyword evidence="10 14" id="KW-0456">Lyase</keyword>
<comment type="subunit">
    <text evidence="5">Monomer.</text>
</comment>
<dbReference type="InterPro" id="IPR029411">
    <property type="entry name" value="RG-lyase_III"/>
</dbReference>
<name>A0A7D4Q7H9_9SPHI</name>
<sequence length="713" mass="77631">MLIVATVALSSFTILKPIPRKAAPTGPPVTVTDDGPTYTLSNGYLTIKVNKRTGDLTSVKTPKTVTPNVELMGYVSGHHAGYWEQSPALAAREETKITIDPKDVNGDRGEVSVKGYSDGKSILGPNPTAAGQGGGLIADLEIRYTLERGAHGLYTYAIFTHQNTYPAGSVGESRFGFKLAGNVFDWLSIDEQRNDIMPTGKDWDEGEDLNMKEARRLTTGVHKGRAEHKYDYSAKQSKIPAFGWSSTKEKVGLYIINPSFEYLSSGPLHYELTGHLDDGDGGDPTLLNYWRGTHYGGSELNFGDNEEWHKVVGPMFIYVPTGNDPQALFTDAKKQAKAEQARWPYTWVKGVDYPLANERATVKGKMKLVDPQAPTTKFSTLLVGLSFPDQAPVPRQPRPQRTEAATPPVTQPTPPPPAPADTPKLLPNGKRANRGTYLPPRPAGGAARPAFAFQPQAVTWQNDAKHYEFWAEGAADGSFTIPNVRPGTYQLHAVAEGVLGAYDAVANVTITPGQKLDLGTIEWKPVHYGQQIFQIGTPNRSAKEFYKGDDHWHWGMYIEYAKYFPNDVNFTVGKSDPAKDWYIYHVPHDTDNKPDGRDQGRATPWTINFNMPASAATTGKATLRFGISGSGARSLGIAVNGKDVGPFTDIGGGGASMIRDGIEGTWVERDFKFDASLLKAGDNTIVLTVPAGGVASGICYDVIRLEVDKDGKL</sequence>
<accession>A0A7D4Q7H9</accession>
<keyword evidence="15" id="KW-1185">Reference proteome</keyword>
<dbReference type="GO" id="GO:0005975">
    <property type="term" value="P:carbohydrate metabolic process"/>
    <property type="evidence" value="ECO:0007669"/>
    <property type="project" value="InterPro"/>
</dbReference>
<comment type="cofactor">
    <cofactor evidence="2">
        <name>Ca(2+)</name>
        <dbReference type="ChEBI" id="CHEBI:29108"/>
    </cofactor>
</comment>
<dbReference type="Pfam" id="PF14683">
    <property type="entry name" value="CBM-like"/>
    <property type="match status" value="1"/>
</dbReference>
<evidence type="ECO:0000256" key="7">
    <source>
        <dbReference type="ARBA" id="ARBA00022525"/>
    </source>
</evidence>
<keyword evidence="7" id="KW-0964">Secreted</keyword>
<dbReference type="CDD" id="cd10316">
    <property type="entry name" value="RGL4_M"/>
    <property type="match status" value="1"/>
</dbReference>
<dbReference type="Gene3D" id="2.60.40.1120">
    <property type="entry name" value="Carboxypeptidase-like, regulatory domain"/>
    <property type="match status" value="1"/>
</dbReference>
<feature type="domain" description="Rhamnogalacturonan lyase" evidence="12">
    <location>
        <begin position="531"/>
        <end position="705"/>
    </location>
</feature>
<keyword evidence="9" id="KW-0106">Calcium</keyword>
<dbReference type="Gene3D" id="2.70.98.10">
    <property type="match status" value="1"/>
</dbReference>
<dbReference type="InterPro" id="IPR014718">
    <property type="entry name" value="GH-type_carb-bd"/>
</dbReference>